<dbReference type="SUPFAM" id="SSF55785">
    <property type="entry name" value="PYP-like sensor domain (PAS domain)"/>
    <property type="match status" value="1"/>
</dbReference>
<evidence type="ECO:0000313" key="5">
    <source>
        <dbReference type="EMBL" id="AUX22935.1"/>
    </source>
</evidence>
<dbReference type="EMBL" id="CP012670">
    <property type="protein sequence ID" value="AUX22935.1"/>
    <property type="molecule type" value="Genomic_DNA"/>
</dbReference>
<dbReference type="CDD" id="cd01949">
    <property type="entry name" value="GGDEF"/>
    <property type="match status" value="1"/>
</dbReference>
<dbReference type="InterPro" id="IPR001633">
    <property type="entry name" value="EAL_dom"/>
</dbReference>
<dbReference type="PROSITE" id="PS50887">
    <property type="entry name" value="GGDEF"/>
    <property type="match status" value="1"/>
</dbReference>
<dbReference type="SMART" id="SM00267">
    <property type="entry name" value="GGDEF"/>
    <property type="match status" value="1"/>
</dbReference>
<name>A0A4P2Q132_SORCE</name>
<organism evidence="5 6">
    <name type="scientific">Sorangium cellulosum</name>
    <name type="common">Polyangium cellulosum</name>
    <dbReference type="NCBI Taxonomy" id="56"/>
    <lineage>
        <taxon>Bacteria</taxon>
        <taxon>Pseudomonadati</taxon>
        <taxon>Myxococcota</taxon>
        <taxon>Polyangia</taxon>
        <taxon>Polyangiales</taxon>
        <taxon>Polyangiaceae</taxon>
        <taxon>Sorangium</taxon>
    </lineage>
</organism>
<dbReference type="Pfam" id="PF13188">
    <property type="entry name" value="PAS_8"/>
    <property type="match status" value="1"/>
</dbReference>
<dbReference type="InterPro" id="IPR000014">
    <property type="entry name" value="PAS"/>
</dbReference>
<keyword evidence="5" id="KW-0418">Kinase</keyword>
<dbReference type="CDD" id="cd01948">
    <property type="entry name" value="EAL"/>
    <property type="match status" value="1"/>
</dbReference>
<evidence type="ECO:0000256" key="1">
    <source>
        <dbReference type="SAM" id="MobiDB-lite"/>
    </source>
</evidence>
<sequence>MKGVVAKIGDRPESSLHATFDRSDVHRGSPDKQLAAWLSEVDVGVIELDAEQRVVRVNGAAERLTGWSIVEARGALVDRVLRLIPAAGTTGGDQDVDDGEMNALFDEGAPAKAAPALVPRREPAAPLAPVIIDEGALRAVDEGAQGTPRAPAIVDEGALRAVDEGALRAVDEGALRAVDEGALRAPGPPLAPQDAGGTGRPKARYTALLERRDGSVIPILHTIGAITGRPSREGQRDTKAPPPPGQLILFRELGAPGPVPIYPAKPRYDALTSLLDRYAIIDRIEDALSDCRKTGTPYALCYIDLDRFRLVNATCGHEAGDDLLQWVATRVHEIVGPKDAAGRIGGDEFVLLLAGKTEREAERIARDLQICLLEFRFGWAEKTFSIGASIGLVVLGPHFERAVDVLGAADHACRVAKENGRGRLQVYLEDQQMTTSRRSMQWVASLQRHLAEGRLRLYAQGIHALTKPGAPRGPRGAHFEVLVRQLGDDGRFYSPVGIIQAAEQSGLIHVIDRYVARQAFRLIGALPQHALRRLDTCSINLSGVSLLREGLLDFLVEQLHRAQVPPSKICFEITETAALANLGEVLWFMQELGAMGCRFAIDDFGSGHASYGYLESLPVDYVKIDGMFVRDLKDNTLHRAIVESVHRIGDTLGIKTVAEQVENQEIADLLTSMGIHYAQGWHFDKPQPLVDLCASLRAEGDPPDPDPAGPPAGG</sequence>
<reference evidence="5 6" key="1">
    <citation type="submission" date="2015-09" db="EMBL/GenBank/DDBJ databases">
        <title>Sorangium comparison.</title>
        <authorList>
            <person name="Zaburannyi N."/>
            <person name="Bunk B."/>
            <person name="Overmann J."/>
            <person name="Mueller R."/>
        </authorList>
    </citation>
    <scope>NUCLEOTIDE SEQUENCE [LARGE SCALE GENOMIC DNA]</scope>
    <source>
        <strain evidence="5 6">So ceGT47</strain>
    </source>
</reference>
<dbReference type="Gene3D" id="3.30.450.20">
    <property type="entry name" value="PAS domain"/>
    <property type="match status" value="1"/>
</dbReference>
<dbReference type="InterPro" id="IPR000160">
    <property type="entry name" value="GGDEF_dom"/>
</dbReference>
<dbReference type="AlphaFoldDB" id="A0A4P2Q132"/>
<gene>
    <name evidence="5" type="ORF">SOCEGT47_034510</name>
</gene>
<evidence type="ECO:0000259" key="4">
    <source>
        <dbReference type="PROSITE" id="PS50887"/>
    </source>
</evidence>
<dbReference type="InterPro" id="IPR035965">
    <property type="entry name" value="PAS-like_dom_sf"/>
</dbReference>
<dbReference type="PANTHER" id="PTHR33121:SF23">
    <property type="entry name" value="CYCLIC DI-GMP PHOSPHODIESTERASE PDEB"/>
    <property type="match status" value="1"/>
</dbReference>
<evidence type="ECO:0000259" key="3">
    <source>
        <dbReference type="PROSITE" id="PS50883"/>
    </source>
</evidence>
<accession>A0A4P2Q132</accession>
<evidence type="ECO:0000313" key="6">
    <source>
        <dbReference type="Proteomes" id="UP000295781"/>
    </source>
</evidence>
<evidence type="ECO:0000259" key="2">
    <source>
        <dbReference type="PROSITE" id="PS50112"/>
    </source>
</evidence>
<dbReference type="GO" id="GO:0071111">
    <property type="term" value="F:cyclic-guanylate-specific phosphodiesterase activity"/>
    <property type="evidence" value="ECO:0007669"/>
    <property type="project" value="InterPro"/>
</dbReference>
<dbReference type="InterPro" id="IPR035919">
    <property type="entry name" value="EAL_sf"/>
</dbReference>
<dbReference type="InterPro" id="IPR029787">
    <property type="entry name" value="Nucleotide_cyclase"/>
</dbReference>
<feature type="region of interest" description="Disordered" evidence="1">
    <location>
        <begin position="182"/>
        <end position="201"/>
    </location>
</feature>
<protein>
    <submittedName>
        <fullName evidence="5">Sensory hisitidine kinase</fullName>
    </submittedName>
</protein>
<dbReference type="Pfam" id="PF00990">
    <property type="entry name" value="GGDEF"/>
    <property type="match status" value="1"/>
</dbReference>
<keyword evidence="5" id="KW-0808">Transferase</keyword>
<dbReference type="InterPro" id="IPR043128">
    <property type="entry name" value="Rev_trsase/Diguanyl_cyclase"/>
</dbReference>
<proteinExistence type="predicted"/>
<feature type="domain" description="GGDEF" evidence="4">
    <location>
        <begin position="296"/>
        <end position="429"/>
    </location>
</feature>
<dbReference type="Proteomes" id="UP000295781">
    <property type="component" value="Chromosome"/>
</dbReference>
<dbReference type="InterPro" id="IPR050706">
    <property type="entry name" value="Cyclic-di-GMP_PDE-like"/>
</dbReference>
<dbReference type="SMART" id="SM00052">
    <property type="entry name" value="EAL"/>
    <property type="match status" value="1"/>
</dbReference>
<dbReference type="SUPFAM" id="SSF141868">
    <property type="entry name" value="EAL domain-like"/>
    <property type="match status" value="1"/>
</dbReference>
<feature type="domain" description="PAS" evidence="2">
    <location>
        <begin position="30"/>
        <end position="74"/>
    </location>
</feature>
<feature type="domain" description="EAL" evidence="3">
    <location>
        <begin position="439"/>
        <end position="700"/>
    </location>
</feature>
<dbReference type="PROSITE" id="PS50112">
    <property type="entry name" value="PAS"/>
    <property type="match status" value="1"/>
</dbReference>
<dbReference type="PANTHER" id="PTHR33121">
    <property type="entry name" value="CYCLIC DI-GMP PHOSPHODIESTERASE PDEF"/>
    <property type="match status" value="1"/>
</dbReference>
<dbReference type="Pfam" id="PF00563">
    <property type="entry name" value="EAL"/>
    <property type="match status" value="1"/>
</dbReference>
<dbReference type="SUPFAM" id="SSF55073">
    <property type="entry name" value="Nucleotide cyclase"/>
    <property type="match status" value="1"/>
</dbReference>
<dbReference type="PROSITE" id="PS50883">
    <property type="entry name" value="EAL"/>
    <property type="match status" value="1"/>
</dbReference>
<dbReference type="Gene3D" id="3.20.20.450">
    <property type="entry name" value="EAL domain"/>
    <property type="match status" value="1"/>
</dbReference>
<dbReference type="GO" id="GO:0016301">
    <property type="term" value="F:kinase activity"/>
    <property type="evidence" value="ECO:0007669"/>
    <property type="project" value="UniProtKB-KW"/>
</dbReference>
<dbReference type="Gene3D" id="3.30.70.270">
    <property type="match status" value="1"/>
</dbReference>
<dbReference type="NCBIfam" id="TIGR00254">
    <property type="entry name" value="GGDEF"/>
    <property type="match status" value="1"/>
</dbReference>